<dbReference type="Proteomes" id="UP000821853">
    <property type="component" value="Chromosome 10"/>
</dbReference>
<evidence type="ECO:0000256" key="1">
    <source>
        <dbReference type="SAM" id="Coils"/>
    </source>
</evidence>
<evidence type="ECO:0000313" key="4">
    <source>
        <dbReference type="Proteomes" id="UP000821853"/>
    </source>
</evidence>
<evidence type="ECO:0000313" key="3">
    <source>
        <dbReference type="EMBL" id="KAH9363413.1"/>
    </source>
</evidence>
<feature type="region of interest" description="Disordered" evidence="2">
    <location>
        <begin position="41"/>
        <end position="63"/>
    </location>
</feature>
<protein>
    <recommendedName>
        <fullName evidence="5">MATH domain-containing protein</fullName>
    </recommendedName>
</protein>
<comment type="caution">
    <text evidence="3">The sequence shown here is derived from an EMBL/GenBank/DDBJ whole genome shotgun (WGS) entry which is preliminary data.</text>
</comment>
<dbReference type="OrthoDB" id="10244923at2759"/>
<sequence length="409" mass="45367">MTGTLADVLEHFERDCTFHEAICGRCQARVVQSDIADHLRRGCTDNSEPATRTTQGDSVSSREQRPLYLEGALAKDALKDFKDALAELKILLTTNGSNVVSVLETKVNELTENIRSLEATTLELVETSRKDGAELCQQLLQAQSELTSWRKSLREGAGSSRTKTKDAFTSTRFSTRTMRTQTDAAVVLDQSEAQKRKCKESAASSNMVSGTRSCSVEVPGAKVGGRDTSRRPMGPLLHSQAAQEVASFITQVERKGIGRSEHRLEFTGWQSFKTRAAETDQHVYATCTVWYSQQSWFRVLLFLETLEGNVLHLTAYAKLHGAGTPLATAKVWRPASIVWGTLKIAHPSKGERDISGNPLNGWRPAGFEHHSNIKSQHYTQFMSVPVNKLEKDGYVAHDTIQFHFVLKGI</sequence>
<dbReference type="VEuPathDB" id="VectorBase:HLOH_044011"/>
<organism evidence="3 4">
    <name type="scientific">Haemaphysalis longicornis</name>
    <name type="common">Bush tick</name>
    <dbReference type="NCBI Taxonomy" id="44386"/>
    <lineage>
        <taxon>Eukaryota</taxon>
        <taxon>Metazoa</taxon>
        <taxon>Ecdysozoa</taxon>
        <taxon>Arthropoda</taxon>
        <taxon>Chelicerata</taxon>
        <taxon>Arachnida</taxon>
        <taxon>Acari</taxon>
        <taxon>Parasitiformes</taxon>
        <taxon>Ixodida</taxon>
        <taxon>Ixodoidea</taxon>
        <taxon>Ixodidae</taxon>
        <taxon>Haemaphysalinae</taxon>
        <taxon>Haemaphysalis</taxon>
    </lineage>
</organism>
<keyword evidence="1" id="KW-0175">Coiled coil</keyword>
<reference evidence="3 4" key="1">
    <citation type="journal article" date="2020" name="Cell">
        <title>Large-Scale Comparative Analyses of Tick Genomes Elucidate Their Genetic Diversity and Vector Capacities.</title>
        <authorList>
            <consortium name="Tick Genome and Microbiome Consortium (TIGMIC)"/>
            <person name="Jia N."/>
            <person name="Wang J."/>
            <person name="Shi W."/>
            <person name="Du L."/>
            <person name="Sun Y."/>
            <person name="Zhan W."/>
            <person name="Jiang J.F."/>
            <person name="Wang Q."/>
            <person name="Zhang B."/>
            <person name="Ji P."/>
            <person name="Bell-Sakyi L."/>
            <person name="Cui X.M."/>
            <person name="Yuan T.T."/>
            <person name="Jiang B.G."/>
            <person name="Yang W.F."/>
            <person name="Lam T.T."/>
            <person name="Chang Q.C."/>
            <person name="Ding S.J."/>
            <person name="Wang X.J."/>
            <person name="Zhu J.G."/>
            <person name="Ruan X.D."/>
            <person name="Zhao L."/>
            <person name="Wei J.T."/>
            <person name="Ye R.Z."/>
            <person name="Que T.C."/>
            <person name="Du C.H."/>
            <person name="Zhou Y.H."/>
            <person name="Cheng J.X."/>
            <person name="Dai P.F."/>
            <person name="Guo W.B."/>
            <person name="Han X.H."/>
            <person name="Huang E.J."/>
            <person name="Li L.F."/>
            <person name="Wei W."/>
            <person name="Gao Y.C."/>
            <person name="Liu J.Z."/>
            <person name="Shao H.Z."/>
            <person name="Wang X."/>
            <person name="Wang C.C."/>
            <person name="Yang T.C."/>
            <person name="Huo Q.B."/>
            <person name="Li W."/>
            <person name="Chen H.Y."/>
            <person name="Chen S.E."/>
            <person name="Zhou L.G."/>
            <person name="Ni X.B."/>
            <person name="Tian J.H."/>
            <person name="Sheng Y."/>
            <person name="Liu T."/>
            <person name="Pan Y.S."/>
            <person name="Xia L.Y."/>
            <person name="Li J."/>
            <person name="Zhao F."/>
            <person name="Cao W.C."/>
        </authorList>
    </citation>
    <scope>NUCLEOTIDE SEQUENCE [LARGE SCALE GENOMIC DNA]</scope>
    <source>
        <strain evidence="3">HaeL-2018</strain>
    </source>
</reference>
<name>A0A9J6FK36_HAELO</name>
<dbReference type="EMBL" id="JABSTR010000002">
    <property type="protein sequence ID" value="KAH9363413.1"/>
    <property type="molecule type" value="Genomic_DNA"/>
</dbReference>
<feature type="compositionally biased region" description="Polar residues" evidence="2">
    <location>
        <begin position="44"/>
        <end position="59"/>
    </location>
</feature>
<evidence type="ECO:0008006" key="5">
    <source>
        <dbReference type="Google" id="ProtNLM"/>
    </source>
</evidence>
<feature type="region of interest" description="Disordered" evidence="2">
    <location>
        <begin position="153"/>
        <end position="172"/>
    </location>
</feature>
<gene>
    <name evidence="3" type="ORF">HPB48_019455</name>
</gene>
<evidence type="ECO:0000256" key="2">
    <source>
        <dbReference type="SAM" id="MobiDB-lite"/>
    </source>
</evidence>
<keyword evidence="4" id="KW-1185">Reference proteome</keyword>
<proteinExistence type="predicted"/>
<feature type="coiled-coil region" evidence="1">
    <location>
        <begin position="100"/>
        <end position="127"/>
    </location>
</feature>
<dbReference type="AlphaFoldDB" id="A0A9J6FK36"/>
<accession>A0A9J6FK36</accession>